<organism evidence="7 8">
    <name type="scientific">Wickerhamomyces anomalus (strain ATCC 58044 / CBS 1984 / NCYC 433 / NRRL Y-366-8)</name>
    <name type="common">Yeast</name>
    <name type="synonym">Hansenula anomala</name>
    <dbReference type="NCBI Taxonomy" id="683960"/>
    <lineage>
        <taxon>Eukaryota</taxon>
        <taxon>Fungi</taxon>
        <taxon>Dikarya</taxon>
        <taxon>Ascomycota</taxon>
        <taxon>Saccharomycotina</taxon>
        <taxon>Saccharomycetes</taxon>
        <taxon>Phaffomycetales</taxon>
        <taxon>Wickerhamomycetaceae</taxon>
        <taxon>Wickerhamomyces</taxon>
    </lineage>
</organism>
<sequence length="174" mass="19522">AEDKIRKEIAIMKKCRHPNVVKLKEVLDDSNSRKIYLVLEYLEKGEIKWRKSPGEPALTLPETLSALRDVVLGLEYLHYQGIIHRDIKPANLLVCADNSVKISDFGVSFAASLNGDPQNELDLCKSAGTPAFFAPELCQPITSNMKERPKITHKIDVWALGVTLYCLLFGDLPF</sequence>
<dbReference type="Gene3D" id="3.30.200.20">
    <property type="entry name" value="Phosphorylase Kinase, domain 1"/>
    <property type="match status" value="1"/>
</dbReference>
<accession>A0A1E3P6B6</accession>
<evidence type="ECO:0000313" key="7">
    <source>
        <dbReference type="EMBL" id="ODQ60804.1"/>
    </source>
</evidence>
<dbReference type="GeneID" id="30198275"/>
<dbReference type="RefSeq" id="XP_019040011.1">
    <property type="nucleotide sequence ID" value="XM_019181029.1"/>
</dbReference>
<reference evidence="7 8" key="1">
    <citation type="journal article" date="2016" name="Proc. Natl. Acad. Sci. U.S.A.">
        <title>Comparative genomics of biotechnologically important yeasts.</title>
        <authorList>
            <person name="Riley R."/>
            <person name="Haridas S."/>
            <person name="Wolfe K.H."/>
            <person name="Lopes M.R."/>
            <person name="Hittinger C.T."/>
            <person name="Goeker M."/>
            <person name="Salamov A.A."/>
            <person name="Wisecaver J.H."/>
            <person name="Long T.M."/>
            <person name="Calvey C.H."/>
            <person name="Aerts A.L."/>
            <person name="Barry K.W."/>
            <person name="Choi C."/>
            <person name="Clum A."/>
            <person name="Coughlan A.Y."/>
            <person name="Deshpande S."/>
            <person name="Douglass A.P."/>
            <person name="Hanson S.J."/>
            <person name="Klenk H.-P."/>
            <person name="LaButti K.M."/>
            <person name="Lapidus A."/>
            <person name="Lindquist E.A."/>
            <person name="Lipzen A.M."/>
            <person name="Meier-Kolthoff J.P."/>
            <person name="Ohm R.A."/>
            <person name="Otillar R.P."/>
            <person name="Pangilinan J.L."/>
            <person name="Peng Y."/>
            <person name="Rokas A."/>
            <person name="Rosa C.A."/>
            <person name="Scheuner C."/>
            <person name="Sibirny A.A."/>
            <person name="Slot J.C."/>
            <person name="Stielow J.B."/>
            <person name="Sun H."/>
            <person name="Kurtzman C.P."/>
            <person name="Blackwell M."/>
            <person name="Grigoriev I.V."/>
            <person name="Jeffries T.W."/>
        </authorList>
    </citation>
    <scope>NUCLEOTIDE SEQUENCE [LARGE SCALE GENOMIC DNA]</scope>
    <source>
        <strain evidence="8">ATCC 58044 / CBS 1984 / NCYC 433 / NRRL Y-366-8</strain>
    </source>
</reference>
<keyword evidence="5" id="KW-0067">ATP-binding</keyword>
<dbReference type="InterPro" id="IPR011009">
    <property type="entry name" value="Kinase-like_dom_sf"/>
</dbReference>
<protein>
    <recommendedName>
        <fullName evidence="6">Protein kinase domain-containing protein</fullName>
    </recommendedName>
</protein>
<feature type="non-terminal residue" evidence="7">
    <location>
        <position position="1"/>
    </location>
</feature>
<evidence type="ECO:0000256" key="1">
    <source>
        <dbReference type="ARBA" id="ARBA00022527"/>
    </source>
</evidence>
<evidence type="ECO:0000313" key="8">
    <source>
        <dbReference type="Proteomes" id="UP000094112"/>
    </source>
</evidence>
<dbReference type="PANTHER" id="PTHR43895:SF152">
    <property type="entry name" value="SERINE_THREONINE-PROTEIN KINASE TOS3"/>
    <property type="match status" value="1"/>
</dbReference>
<evidence type="ECO:0000256" key="5">
    <source>
        <dbReference type="ARBA" id="ARBA00022840"/>
    </source>
</evidence>
<dbReference type="STRING" id="683960.A0A1E3P6B6"/>
<dbReference type="InterPro" id="IPR000719">
    <property type="entry name" value="Prot_kinase_dom"/>
</dbReference>
<dbReference type="PROSITE" id="PS00108">
    <property type="entry name" value="PROTEIN_KINASE_ST"/>
    <property type="match status" value="1"/>
</dbReference>
<dbReference type="SUPFAM" id="SSF56112">
    <property type="entry name" value="Protein kinase-like (PK-like)"/>
    <property type="match status" value="1"/>
</dbReference>
<dbReference type="PANTHER" id="PTHR43895">
    <property type="entry name" value="CALCIUM/CALMODULIN-DEPENDENT PROTEIN KINASE KINASE-RELATED"/>
    <property type="match status" value="1"/>
</dbReference>
<dbReference type="InterPro" id="IPR008271">
    <property type="entry name" value="Ser/Thr_kinase_AS"/>
</dbReference>
<dbReference type="Pfam" id="PF00069">
    <property type="entry name" value="Pkinase"/>
    <property type="match status" value="1"/>
</dbReference>
<dbReference type="OrthoDB" id="68483at2759"/>
<gene>
    <name evidence="7" type="ORF">WICANDRAFT_24397</name>
</gene>
<keyword evidence="1" id="KW-0723">Serine/threonine-protein kinase</keyword>
<keyword evidence="3" id="KW-0547">Nucleotide-binding</keyword>
<evidence type="ECO:0000256" key="2">
    <source>
        <dbReference type="ARBA" id="ARBA00022679"/>
    </source>
</evidence>
<keyword evidence="2" id="KW-0808">Transferase</keyword>
<evidence type="ECO:0000256" key="3">
    <source>
        <dbReference type="ARBA" id="ARBA00022741"/>
    </source>
</evidence>
<dbReference type="GO" id="GO:0004674">
    <property type="term" value="F:protein serine/threonine kinase activity"/>
    <property type="evidence" value="ECO:0007669"/>
    <property type="project" value="UniProtKB-KW"/>
</dbReference>
<dbReference type="GO" id="GO:0007165">
    <property type="term" value="P:signal transduction"/>
    <property type="evidence" value="ECO:0007669"/>
    <property type="project" value="TreeGrafter"/>
</dbReference>
<dbReference type="AlphaFoldDB" id="A0A1E3P6B6"/>
<feature type="non-terminal residue" evidence="7">
    <location>
        <position position="174"/>
    </location>
</feature>
<evidence type="ECO:0000256" key="4">
    <source>
        <dbReference type="ARBA" id="ARBA00022777"/>
    </source>
</evidence>
<keyword evidence="4" id="KW-0418">Kinase</keyword>
<proteinExistence type="predicted"/>
<dbReference type="CDD" id="cd14008">
    <property type="entry name" value="STKc_LKB1_CaMKK"/>
    <property type="match status" value="1"/>
</dbReference>
<feature type="domain" description="Protein kinase" evidence="6">
    <location>
        <begin position="1"/>
        <end position="174"/>
    </location>
</feature>
<dbReference type="Gene3D" id="1.10.510.10">
    <property type="entry name" value="Transferase(Phosphotransferase) domain 1"/>
    <property type="match status" value="1"/>
</dbReference>
<evidence type="ECO:0000259" key="6">
    <source>
        <dbReference type="PROSITE" id="PS50011"/>
    </source>
</evidence>
<dbReference type="PROSITE" id="PS50011">
    <property type="entry name" value="PROTEIN_KINASE_DOM"/>
    <property type="match status" value="1"/>
</dbReference>
<keyword evidence="8" id="KW-1185">Reference proteome</keyword>
<dbReference type="Proteomes" id="UP000094112">
    <property type="component" value="Unassembled WGS sequence"/>
</dbReference>
<dbReference type="EMBL" id="KV454209">
    <property type="protein sequence ID" value="ODQ60804.1"/>
    <property type="molecule type" value="Genomic_DNA"/>
</dbReference>
<dbReference type="SMART" id="SM00220">
    <property type="entry name" value="S_TKc"/>
    <property type="match status" value="1"/>
</dbReference>
<name>A0A1E3P6B6_WICAA</name>
<dbReference type="GO" id="GO:0005524">
    <property type="term" value="F:ATP binding"/>
    <property type="evidence" value="ECO:0007669"/>
    <property type="project" value="UniProtKB-KW"/>
</dbReference>